<name>A0A0R1RII8_9LACO</name>
<organism evidence="7 8">
    <name type="scientific">Furfurilactobacillus rossiae DSM 15814</name>
    <dbReference type="NCBI Taxonomy" id="1114972"/>
    <lineage>
        <taxon>Bacteria</taxon>
        <taxon>Bacillati</taxon>
        <taxon>Bacillota</taxon>
        <taxon>Bacilli</taxon>
        <taxon>Lactobacillales</taxon>
        <taxon>Lactobacillaceae</taxon>
        <taxon>Furfurilactobacillus</taxon>
    </lineage>
</organism>
<dbReference type="PATRIC" id="fig|1114972.6.peg.2244"/>
<dbReference type="Gene3D" id="3.40.50.720">
    <property type="entry name" value="NAD(P)-binding Rossmann-like Domain"/>
    <property type="match status" value="1"/>
</dbReference>
<sequence length="148" mass="16475">MDAGYPILLNLTDRHVLVVGGGKIAARKINGLLTAGAIVTVIAPKLVDQIDTTKITWYQRNYEAADLRGETIIFAATDDENLNHQIWRSAGQTQWVNDVSNHRTSDFFNVAQVRTKKVLIGISTFGQSPSKAKRLKKQLQDWIGKEAE</sequence>
<keyword evidence="3" id="KW-0560">Oxidoreductase</keyword>
<dbReference type="Proteomes" id="UP000051999">
    <property type="component" value="Unassembled WGS sequence"/>
</dbReference>
<dbReference type="eggNOG" id="COG1648">
    <property type="taxonomic scope" value="Bacteria"/>
</dbReference>
<dbReference type="SUPFAM" id="SSF51735">
    <property type="entry name" value="NAD(P)-binding Rossmann-fold domains"/>
    <property type="match status" value="1"/>
</dbReference>
<evidence type="ECO:0000256" key="4">
    <source>
        <dbReference type="ARBA" id="ARBA00023027"/>
    </source>
</evidence>
<dbReference type="GO" id="GO:0019354">
    <property type="term" value="P:siroheme biosynthetic process"/>
    <property type="evidence" value="ECO:0007669"/>
    <property type="project" value="UniProtKB-UniPathway"/>
</dbReference>
<dbReference type="PANTHER" id="PTHR35330">
    <property type="entry name" value="SIROHEME BIOSYNTHESIS PROTEIN MET8"/>
    <property type="match status" value="1"/>
</dbReference>
<comment type="pathway">
    <text evidence="1">Porphyrin-containing compound metabolism; siroheme biosynthesis; sirohydrochlorin from precorrin-2: step 1/1.</text>
</comment>
<dbReference type="GO" id="GO:0004325">
    <property type="term" value="F:ferrochelatase activity"/>
    <property type="evidence" value="ECO:0007669"/>
    <property type="project" value="InterPro"/>
</dbReference>
<evidence type="ECO:0000256" key="6">
    <source>
        <dbReference type="ARBA" id="ARBA00047561"/>
    </source>
</evidence>
<comment type="caution">
    <text evidence="7">The sequence shown here is derived from an EMBL/GenBank/DDBJ whole genome shotgun (WGS) entry which is preliminary data.</text>
</comment>
<evidence type="ECO:0000256" key="2">
    <source>
        <dbReference type="ARBA" id="ARBA00012400"/>
    </source>
</evidence>
<evidence type="ECO:0000256" key="3">
    <source>
        <dbReference type="ARBA" id="ARBA00023002"/>
    </source>
</evidence>
<evidence type="ECO:0000313" key="8">
    <source>
        <dbReference type="Proteomes" id="UP000051999"/>
    </source>
</evidence>
<dbReference type="Gene3D" id="3.30.160.110">
    <property type="entry name" value="Siroheme synthase, domain 2"/>
    <property type="match status" value="1"/>
</dbReference>
<evidence type="ECO:0000256" key="5">
    <source>
        <dbReference type="ARBA" id="ARBA00023244"/>
    </source>
</evidence>
<dbReference type="GO" id="GO:0043115">
    <property type="term" value="F:precorrin-2 dehydrogenase activity"/>
    <property type="evidence" value="ECO:0007669"/>
    <property type="project" value="UniProtKB-EC"/>
</dbReference>
<dbReference type="SUPFAM" id="SSF75615">
    <property type="entry name" value="Siroheme synthase middle domains-like"/>
    <property type="match status" value="1"/>
</dbReference>
<gene>
    <name evidence="7" type="ORF">FD35_GL002193</name>
</gene>
<dbReference type="EC" id="1.3.1.76" evidence="2"/>
<dbReference type="EMBL" id="AZFF01000005">
    <property type="protein sequence ID" value="KRL56153.1"/>
    <property type="molecule type" value="Genomic_DNA"/>
</dbReference>
<dbReference type="InterPro" id="IPR006367">
    <property type="entry name" value="Sirohaem_synthase_N"/>
</dbReference>
<dbReference type="STRING" id="1114972.FD35_GL002193"/>
<dbReference type="NCBIfam" id="TIGR01470">
    <property type="entry name" value="cysG_Nterm"/>
    <property type="match status" value="1"/>
</dbReference>
<proteinExistence type="predicted"/>
<comment type="catalytic activity">
    <reaction evidence="6">
        <text>precorrin-2 + NAD(+) = sirohydrochlorin + NADH + 2 H(+)</text>
        <dbReference type="Rhea" id="RHEA:15613"/>
        <dbReference type="ChEBI" id="CHEBI:15378"/>
        <dbReference type="ChEBI" id="CHEBI:57540"/>
        <dbReference type="ChEBI" id="CHEBI:57945"/>
        <dbReference type="ChEBI" id="CHEBI:58351"/>
        <dbReference type="ChEBI" id="CHEBI:58827"/>
        <dbReference type="EC" id="1.3.1.76"/>
    </reaction>
</comment>
<dbReference type="InterPro" id="IPR028161">
    <property type="entry name" value="Met8-like"/>
</dbReference>
<accession>A0A0R1RII8</accession>
<keyword evidence="4" id="KW-0520">NAD</keyword>
<dbReference type="Pfam" id="PF13241">
    <property type="entry name" value="NAD_binding_7"/>
    <property type="match status" value="1"/>
</dbReference>
<protein>
    <recommendedName>
        <fullName evidence="2">precorrin-2 dehydrogenase</fullName>
        <ecNumber evidence="2">1.3.1.76</ecNumber>
    </recommendedName>
</protein>
<evidence type="ECO:0000313" key="7">
    <source>
        <dbReference type="EMBL" id="KRL56153.1"/>
    </source>
</evidence>
<dbReference type="InterPro" id="IPR036291">
    <property type="entry name" value="NAD(P)-bd_dom_sf"/>
</dbReference>
<keyword evidence="8" id="KW-1185">Reference proteome</keyword>
<dbReference type="AlphaFoldDB" id="A0A0R1RII8"/>
<reference evidence="7 8" key="1">
    <citation type="journal article" date="2015" name="Genome Announc.">
        <title>Expanding the biotechnology potential of lactobacilli through comparative genomics of 213 strains and associated genera.</title>
        <authorList>
            <person name="Sun Z."/>
            <person name="Harris H.M."/>
            <person name="McCann A."/>
            <person name="Guo C."/>
            <person name="Argimon S."/>
            <person name="Zhang W."/>
            <person name="Yang X."/>
            <person name="Jeffery I.B."/>
            <person name="Cooney J.C."/>
            <person name="Kagawa T.F."/>
            <person name="Liu W."/>
            <person name="Song Y."/>
            <person name="Salvetti E."/>
            <person name="Wrobel A."/>
            <person name="Rasinkangas P."/>
            <person name="Parkhill J."/>
            <person name="Rea M.C."/>
            <person name="O'Sullivan O."/>
            <person name="Ritari J."/>
            <person name="Douillard F.P."/>
            <person name="Paul Ross R."/>
            <person name="Yang R."/>
            <person name="Briner A.E."/>
            <person name="Felis G.E."/>
            <person name="de Vos W.M."/>
            <person name="Barrangou R."/>
            <person name="Klaenhammer T.R."/>
            <person name="Caufield P.W."/>
            <person name="Cui Y."/>
            <person name="Zhang H."/>
            <person name="O'Toole P.W."/>
        </authorList>
    </citation>
    <scope>NUCLEOTIDE SEQUENCE [LARGE SCALE GENOMIC DNA]</scope>
    <source>
        <strain evidence="7 8">DSM 15814</strain>
    </source>
</reference>
<dbReference type="RefSeq" id="WP_017262899.1">
    <property type="nucleotide sequence ID" value="NZ_AUAW01000006.1"/>
</dbReference>
<keyword evidence="5" id="KW-0627">Porphyrin biosynthesis</keyword>
<dbReference type="UniPathway" id="UPA00262">
    <property type="reaction ID" value="UER00222"/>
</dbReference>
<evidence type="ECO:0000256" key="1">
    <source>
        <dbReference type="ARBA" id="ARBA00005010"/>
    </source>
</evidence>
<dbReference type="PANTHER" id="PTHR35330:SF1">
    <property type="entry name" value="SIROHEME BIOSYNTHESIS PROTEIN MET8"/>
    <property type="match status" value="1"/>
</dbReference>